<evidence type="ECO:0000256" key="6">
    <source>
        <dbReference type="ARBA" id="ARBA00023136"/>
    </source>
</evidence>
<evidence type="ECO:0000313" key="8">
    <source>
        <dbReference type="EMBL" id="WWB00554.1"/>
    </source>
</evidence>
<keyword evidence="5 7" id="KW-1133">Transmembrane helix</keyword>
<dbReference type="GO" id="GO:0016020">
    <property type="term" value="C:membrane"/>
    <property type="evidence" value="ECO:0007669"/>
    <property type="project" value="InterPro"/>
</dbReference>
<evidence type="ECO:0000256" key="5">
    <source>
        <dbReference type="ARBA" id="ARBA00022989"/>
    </source>
</evidence>
<evidence type="ECO:0000256" key="7">
    <source>
        <dbReference type="SAM" id="Phobius"/>
    </source>
</evidence>
<keyword evidence="8" id="KW-0946">Virion</keyword>
<evidence type="ECO:0000256" key="3">
    <source>
        <dbReference type="ARBA" id="ARBA00022812"/>
    </source>
</evidence>
<proteinExistence type="predicted"/>
<evidence type="ECO:0000313" key="9">
    <source>
        <dbReference type="EMBL" id="WWB00563.1"/>
    </source>
</evidence>
<keyword evidence="4" id="KW-1043">Host membrane</keyword>
<protein>
    <submittedName>
        <fullName evidence="8">Envelope protein</fullName>
    </submittedName>
</protein>
<dbReference type="PROSITE" id="PS51926">
    <property type="entry name" value="COV_E"/>
    <property type="match status" value="1"/>
</dbReference>
<keyword evidence="8" id="KW-0261">Viral envelope protein</keyword>
<organism evidence="8">
    <name type="scientific">Eidolon bat coronavirus</name>
    <dbReference type="NCBI Taxonomy" id="2717680"/>
    <lineage>
        <taxon>Viruses</taxon>
        <taxon>Riboviria</taxon>
        <taxon>Orthornavirae</taxon>
        <taxon>Pisuviricota</taxon>
        <taxon>Pisoniviricetes</taxon>
        <taxon>Nidovirales</taxon>
        <taxon>Cornidovirineae</taxon>
        <taxon>Coronaviridae</taxon>
    </lineage>
</organism>
<sequence length="75" mass="8315">MYEFVSTETSVLITNILLLVIASLLFVIVGCALLLCIQFLIGACGCIANIVCKPTVILYKKFKYESLLNEQQDIV</sequence>
<evidence type="ECO:0000256" key="4">
    <source>
        <dbReference type="ARBA" id="ARBA00022870"/>
    </source>
</evidence>
<dbReference type="GO" id="GO:0046760">
    <property type="term" value="P:viral budding from Golgi membrane"/>
    <property type="evidence" value="ECO:0007669"/>
    <property type="project" value="InterPro"/>
</dbReference>
<dbReference type="EMBL" id="PP273180">
    <property type="protein sequence ID" value="WWB00563.1"/>
    <property type="molecule type" value="Genomic_RNA"/>
</dbReference>
<dbReference type="GO" id="GO:0019031">
    <property type="term" value="C:viral envelope"/>
    <property type="evidence" value="ECO:0007669"/>
    <property type="project" value="UniProtKB-KW"/>
</dbReference>
<dbReference type="EMBL" id="PP273179">
    <property type="protein sequence ID" value="WWB00554.1"/>
    <property type="molecule type" value="Genomic_RNA"/>
</dbReference>
<keyword evidence="1 7" id="KW-0812">Transmembrane</keyword>
<dbReference type="InterPro" id="IPR003873">
    <property type="entry name" value="E_protein_CoV"/>
</dbReference>
<keyword evidence="6 7" id="KW-0472">Membrane</keyword>
<keyword evidence="2" id="KW-0053">Apoptosis</keyword>
<evidence type="ECO:0000256" key="1">
    <source>
        <dbReference type="ARBA" id="ARBA00022692"/>
    </source>
</evidence>
<keyword evidence="3" id="KW-1040">Host Golgi apparatus</keyword>
<dbReference type="Pfam" id="PF02723">
    <property type="entry name" value="CoV_E"/>
    <property type="match status" value="1"/>
</dbReference>
<feature type="transmembrane region" description="Helical" evidence="7">
    <location>
        <begin position="12"/>
        <end position="41"/>
    </location>
</feature>
<accession>A0AB38ZDN3</accession>
<reference evidence="8" key="1">
    <citation type="submission" date="2024-02" db="EMBL/GenBank/DDBJ databases">
        <title>Substantial viral diversity in bats and rodents from East Africa: insights into evolution, recombination, and co-circulation.</title>
        <authorList>
            <person name="Hu B."/>
        </authorList>
    </citation>
    <scope>NUCLEOTIDE SEQUENCE</scope>
    <source>
        <strain evidence="8">5A/Kenya/BAT594/2015</strain>
        <strain evidence="9">5B/Kenya/BAT1994/2015</strain>
    </source>
</reference>
<name>A0AB38ZDN3_9NIDO</name>
<evidence type="ECO:0000256" key="2">
    <source>
        <dbReference type="ARBA" id="ARBA00022703"/>
    </source>
</evidence>